<dbReference type="AlphaFoldDB" id="A0AAQ3KW03"/>
<protein>
    <submittedName>
        <fullName evidence="2">Uncharacterized protein</fullName>
    </submittedName>
</protein>
<reference evidence="2 3" key="1">
    <citation type="submission" date="2023-10" db="EMBL/GenBank/DDBJ databases">
        <title>Chromosome-scale genome assembly provides insights into flower coloration mechanisms of Canna indica.</title>
        <authorList>
            <person name="Li C."/>
        </authorList>
    </citation>
    <scope>NUCLEOTIDE SEQUENCE [LARGE SCALE GENOMIC DNA]</scope>
    <source>
        <tissue evidence="2">Flower</tissue>
    </source>
</reference>
<dbReference type="EMBL" id="CP136896">
    <property type="protein sequence ID" value="WOL14108.1"/>
    <property type="molecule type" value="Genomic_DNA"/>
</dbReference>
<name>A0AAQ3KW03_9LILI</name>
<evidence type="ECO:0000313" key="2">
    <source>
        <dbReference type="EMBL" id="WOL14108.1"/>
    </source>
</evidence>
<feature type="compositionally biased region" description="Low complexity" evidence="1">
    <location>
        <begin position="29"/>
        <end position="40"/>
    </location>
</feature>
<sequence>MELPCPVLVPSPVCGPWISVDRRRSSRRSISAIHGGRAAAHGGGRGFARGSAPGPGRGWSGARGTPATSSDDVGLEEREVTLGSTTWCALHSDPLDGLMASDPNPSLDSVSPPDVGLSSDLASVEIPVLRLCINSIFVWGDSSDGSSQALRAEGPPSSSSSVVSNGRLASPKALTRAKGKAVAPSPRVSSTSSSAFSPSPVLESLLASDLTFTFSASSSAKMVARQSFKSFWKHRKPLKLPKPMFHGLPALGSVHSKRARPSEDENLMDSSPFTPNQPVEEPPAPVAVVSK</sequence>
<keyword evidence="3" id="KW-1185">Reference proteome</keyword>
<feature type="compositionally biased region" description="Low complexity" evidence="1">
    <location>
        <begin position="181"/>
        <end position="198"/>
    </location>
</feature>
<accession>A0AAQ3KW03</accession>
<feature type="compositionally biased region" description="Polar residues" evidence="1">
    <location>
        <begin position="268"/>
        <end position="277"/>
    </location>
</feature>
<gene>
    <name evidence="2" type="ORF">Cni_G22888</name>
</gene>
<feature type="region of interest" description="Disordered" evidence="1">
    <location>
        <begin position="29"/>
        <end position="73"/>
    </location>
</feature>
<feature type="region of interest" description="Disordered" evidence="1">
    <location>
        <begin position="147"/>
        <end position="198"/>
    </location>
</feature>
<feature type="compositionally biased region" description="Gly residues" evidence="1">
    <location>
        <begin position="41"/>
        <end position="61"/>
    </location>
</feature>
<proteinExistence type="predicted"/>
<feature type="region of interest" description="Disordered" evidence="1">
    <location>
        <begin position="243"/>
        <end position="291"/>
    </location>
</feature>
<organism evidence="2 3">
    <name type="scientific">Canna indica</name>
    <name type="common">Indian-shot</name>
    <dbReference type="NCBI Taxonomy" id="4628"/>
    <lineage>
        <taxon>Eukaryota</taxon>
        <taxon>Viridiplantae</taxon>
        <taxon>Streptophyta</taxon>
        <taxon>Embryophyta</taxon>
        <taxon>Tracheophyta</taxon>
        <taxon>Spermatophyta</taxon>
        <taxon>Magnoliopsida</taxon>
        <taxon>Liliopsida</taxon>
        <taxon>Zingiberales</taxon>
        <taxon>Cannaceae</taxon>
        <taxon>Canna</taxon>
    </lineage>
</organism>
<evidence type="ECO:0000313" key="3">
    <source>
        <dbReference type="Proteomes" id="UP001327560"/>
    </source>
</evidence>
<dbReference type="Proteomes" id="UP001327560">
    <property type="component" value="Chromosome 7"/>
</dbReference>
<evidence type="ECO:0000256" key="1">
    <source>
        <dbReference type="SAM" id="MobiDB-lite"/>
    </source>
</evidence>